<name>A0A8K0NDN7_COCNU</name>
<feature type="compositionally biased region" description="Basic and acidic residues" evidence="1">
    <location>
        <begin position="100"/>
        <end position="114"/>
    </location>
</feature>
<organism evidence="2 3">
    <name type="scientific">Cocos nucifera</name>
    <name type="common">Coconut palm</name>
    <dbReference type="NCBI Taxonomy" id="13894"/>
    <lineage>
        <taxon>Eukaryota</taxon>
        <taxon>Viridiplantae</taxon>
        <taxon>Streptophyta</taxon>
        <taxon>Embryophyta</taxon>
        <taxon>Tracheophyta</taxon>
        <taxon>Spermatophyta</taxon>
        <taxon>Magnoliopsida</taxon>
        <taxon>Liliopsida</taxon>
        <taxon>Arecaceae</taxon>
        <taxon>Arecoideae</taxon>
        <taxon>Cocoseae</taxon>
        <taxon>Attaleinae</taxon>
        <taxon>Cocos</taxon>
    </lineage>
</organism>
<gene>
    <name evidence="2" type="ORF">COCNU_16G000360</name>
</gene>
<feature type="region of interest" description="Disordered" evidence="1">
    <location>
        <begin position="77"/>
        <end position="142"/>
    </location>
</feature>
<dbReference type="AlphaFoldDB" id="A0A8K0NDN7"/>
<evidence type="ECO:0000313" key="2">
    <source>
        <dbReference type="EMBL" id="KAG1370942.1"/>
    </source>
</evidence>
<feature type="compositionally biased region" description="Acidic residues" evidence="1">
    <location>
        <begin position="115"/>
        <end position="130"/>
    </location>
</feature>
<accession>A0A8K0NDN7</accession>
<keyword evidence="3" id="KW-1185">Reference proteome</keyword>
<evidence type="ECO:0000313" key="3">
    <source>
        <dbReference type="Proteomes" id="UP000797356"/>
    </source>
</evidence>
<protein>
    <submittedName>
        <fullName evidence="2">Putative pentatricopeptide repeat-containing protein, mitochondrial</fullName>
    </submittedName>
</protein>
<feature type="compositionally biased region" description="Acidic residues" evidence="1">
    <location>
        <begin position="84"/>
        <end position="99"/>
    </location>
</feature>
<comment type="caution">
    <text evidence="2">The sequence shown here is derived from an EMBL/GenBank/DDBJ whole genome shotgun (WGS) entry which is preliminary data.</text>
</comment>
<evidence type="ECO:0000256" key="1">
    <source>
        <dbReference type="SAM" id="MobiDB-lite"/>
    </source>
</evidence>
<reference evidence="2" key="2">
    <citation type="submission" date="2019-07" db="EMBL/GenBank/DDBJ databases">
        <authorList>
            <person name="Yang Y."/>
            <person name="Bocs S."/>
            <person name="Baudouin L."/>
        </authorList>
    </citation>
    <scope>NUCLEOTIDE SEQUENCE</scope>
    <source>
        <tissue evidence="2">Spear leaf of Hainan Tall coconut</tissue>
    </source>
</reference>
<dbReference type="Proteomes" id="UP000797356">
    <property type="component" value="Chromosome 16"/>
</dbReference>
<reference evidence="2" key="1">
    <citation type="journal article" date="2017" name="Gigascience">
        <title>The genome draft of coconut (Cocos nucifera).</title>
        <authorList>
            <person name="Xiao Y."/>
            <person name="Xu P."/>
            <person name="Fan H."/>
            <person name="Baudouin L."/>
            <person name="Xia W."/>
            <person name="Bocs S."/>
            <person name="Xu J."/>
            <person name="Li Q."/>
            <person name="Guo A."/>
            <person name="Zhou L."/>
            <person name="Li J."/>
            <person name="Wu Y."/>
            <person name="Ma Z."/>
            <person name="Armero A."/>
            <person name="Issali A.E."/>
            <person name="Liu N."/>
            <person name="Peng M."/>
            <person name="Yang Y."/>
        </authorList>
    </citation>
    <scope>NUCLEOTIDE SEQUENCE</scope>
    <source>
        <tissue evidence="2">Spear leaf of Hainan Tall coconut</tissue>
    </source>
</reference>
<sequence length="212" mass="23358">MWALRRAVNPLRGHSQCIVISGTYFANLDVPSSNLREWHHEKDHHISGCCILPKSFSHGPSISANLFIKSQNLSSQAGAKSSDQENDLEDGFSDLEIPPETDKVGEIVSKKDDELMSEGETSEEGPDDAADNSLGLSDTESDINVEKGSRKRLTSPLFKILMESSRHTVNSVLDKWVGEGNPLGRGEISIAILNLRKWRFYAKALQVLASPN</sequence>
<dbReference type="OrthoDB" id="739241at2759"/>
<dbReference type="EMBL" id="CM017887">
    <property type="protein sequence ID" value="KAG1370942.1"/>
    <property type="molecule type" value="Genomic_DNA"/>
</dbReference>
<proteinExistence type="predicted"/>